<proteinExistence type="inferred from homology"/>
<name>A0A1E7ZB29_9ALTE</name>
<reference evidence="5 6" key="1">
    <citation type="submission" date="2016-08" db="EMBL/GenBank/DDBJ databases">
        <authorList>
            <person name="Seilhamer J.J."/>
        </authorList>
    </citation>
    <scope>NUCLEOTIDE SEQUENCE [LARGE SCALE GENOMIC DNA]</scope>
    <source>
        <strain evidence="5 6">KCTC 42603</strain>
    </source>
</reference>
<dbReference type="AlphaFoldDB" id="A0A1E7ZB29"/>
<dbReference type="InterPro" id="IPR011004">
    <property type="entry name" value="Trimer_LpxA-like_sf"/>
</dbReference>
<evidence type="ECO:0000256" key="3">
    <source>
        <dbReference type="ARBA" id="ARBA00022737"/>
    </source>
</evidence>
<dbReference type="GO" id="GO:0006535">
    <property type="term" value="P:cysteine biosynthetic process from serine"/>
    <property type="evidence" value="ECO:0007669"/>
    <property type="project" value="InterPro"/>
</dbReference>
<evidence type="ECO:0000256" key="4">
    <source>
        <dbReference type="ARBA" id="ARBA00023315"/>
    </source>
</evidence>
<dbReference type="PIRSF" id="PIRSF000441">
    <property type="entry name" value="CysE"/>
    <property type="match status" value="1"/>
</dbReference>
<dbReference type="STRING" id="1656094.BFC18_12675"/>
<evidence type="ECO:0000313" key="6">
    <source>
        <dbReference type="Proteomes" id="UP000175691"/>
    </source>
</evidence>
<gene>
    <name evidence="5" type="ORF">BFC18_12675</name>
</gene>
<dbReference type="InterPro" id="IPR005881">
    <property type="entry name" value="Ser_O-AcTrfase"/>
</dbReference>
<evidence type="ECO:0000313" key="5">
    <source>
        <dbReference type="EMBL" id="OFC70661.1"/>
    </source>
</evidence>
<dbReference type="SUPFAM" id="SSF51161">
    <property type="entry name" value="Trimeric LpxA-like enzymes"/>
    <property type="match status" value="1"/>
</dbReference>
<comment type="similarity">
    <text evidence="1">Belongs to the transferase hexapeptide repeat family.</text>
</comment>
<keyword evidence="6" id="KW-1185">Reference proteome</keyword>
<dbReference type="InterPro" id="IPR045304">
    <property type="entry name" value="LbH_SAT"/>
</dbReference>
<keyword evidence="4" id="KW-0012">Acyltransferase</keyword>
<keyword evidence="3" id="KW-0677">Repeat</keyword>
<dbReference type="Proteomes" id="UP000175691">
    <property type="component" value="Unassembled WGS sequence"/>
</dbReference>
<dbReference type="GO" id="GO:0009001">
    <property type="term" value="F:serine O-acetyltransferase activity"/>
    <property type="evidence" value="ECO:0007669"/>
    <property type="project" value="InterPro"/>
</dbReference>
<organism evidence="5 6">
    <name type="scientific">Alteromonas confluentis</name>
    <dbReference type="NCBI Taxonomy" id="1656094"/>
    <lineage>
        <taxon>Bacteria</taxon>
        <taxon>Pseudomonadati</taxon>
        <taxon>Pseudomonadota</taxon>
        <taxon>Gammaproteobacteria</taxon>
        <taxon>Alteromonadales</taxon>
        <taxon>Alteromonadaceae</taxon>
        <taxon>Alteromonas/Salinimonas group</taxon>
        <taxon>Alteromonas</taxon>
    </lineage>
</organism>
<evidence type="ECO:0000256" key="2">
    <source>
        <dbReference type="ARBA" id="ARBA00022679"/>
    </source>
</evidence>
<dbReference type="GO" id="GO:0005737">
    <property type="term" value="C:cytoplasm"/>
    <property type="evidence" value="ECO:0007669"/>
    <property type="project" value="InterPro"/>
</dbReference>
<dbReference type="InterPro" id="IPR001451">
    <property type="entry name" value="Hexapep"/>
</dbReference>
<dbReference type="EMBL" id="MDHN01000028">
    <property type="protein sequence ID" value="OFC70661.1"/>
    <property type="molecule type" value="Genomic_DNA"/>
</dbReference>
<evidence type="ECO:0000256" key="1">
    <source>
        <dbReference type="ARBA" id="ARBA00007274"/>
    </source>
</evidence>
<accession>A0A1E7ZB29</accession>
<dbReference type="Pfam" id="PF00132">
    <property type="entry name" value="Hexapep"/>
    <property type="match status" value="1"/>
</dbReference>
<dbReference type="PANTHER" id="PTHR42811">
    <property type="entry name" value="SERINE ACETYLTRANSFERASE"/>
    <property type="match status" value="1"/>
</dbReference>
<dbReference type="CDD" id="cd03354">
    <property type="entry name" value="LbH_SAT"/>
    <property type="match status" value="1"/>
</dbReference>
<dbReference type="InterPro" id="IPR018357">
    <property type="entry name" value="Hexapep_transf_CS"/>
</dbReference>
<comment type="caution">
    <text evidence="5">The sequence shown here is derived from an EMBL/GenBank/DDBJ whole genome shotgun (WGS) entry which is preliminary data.</text>
</comment>
<dbReference type="Gene3D" id="2.160.10.10">
    <property type="entry name" value="Hexapeptide repeat proteins"/>
    <property type="match status" value="1"/>
</dbReference>
<dbReference type="PROSITE" id="PS00101">
    <property type="entry name" value="HEXAPEP_TRANSFERASES"/>
    <property type="match status" value="1"/>
</dbReference>
<keyword evidence="2 5" id="KW-0808">Transferase</keyword>
<sequence>MFADDGAHLSLLRLLLTDGTSATFLFRLSHLCSRGFLSPLGLIFQILNKWFNGCVIGVKAQFGKGLVIMHPVGVVINSKVVTGERVVIESGVVIGDEKGLSPTIGNDVFIGTGAKIIGGVTIGDNVKIGANAVVVKDIPSNCTALGIPAKPKQ</sequence>
<protein>
    <submittedName>
        <fullName evidence="5">Serine acetyltransferase</fullName>
    </submittedName>
</protein>